<reference evidence="1" key="1">
    <citation type="submission" date="2015-04" db="EMBL/GenBank/DDBJ databases">
        <title>The genome sequence of the plant pathogenic Rhizarian Plasmodiophora brassicae reveals insights in its biotrophic life cycle and the origin of chitin synthesis.</title>
        <authorList>
            <person name="Schwelm A."/>
            <person name="Fogelqvist J."/>
            <person name="Knaust A."/>
            <person name="Julke S."/>
            <person name="Lilja T."/>
            <person name="Dhandapani V."/>
            <person name="Bonilla-Rosso G."/>
            <person name="Karlsson M."/>
            <person name="Shevchenko A."/>
            <person name="Choi S.R."/>
            <person name="Kim H.G."/>
            <person name="Park J.Y."/>
            <person name="Lim Y.P."/>
            <person name="Ludwig-Muller J."/>
            <person name="Dixelius C."/>
        </authorList>
    </citation>
    <scope>NUCLEOTIDE SEQUENCE</scope>
    <source>
        <tissue evidence="1">Potato root galls</tissue>
    </source>
</reference>
<accession>A0A0H5QFH3</accession>
<evidence type="ECO:0000313" key="1">
    <source>
        <dbReference type="EMBL" id="CRZ00783.1"/>
    </source>
</evidence>
<dbReference type="AlphaFoldDB" id="A0A0H5QFH3"/>
<organism evidence="1">
    <name type="scientific">Spongospora subterranea</name>
    <dbReference type="NCBI Taxonomy" id="70186"/>
    <lineage>
        <taxon>Eukaryota</taxon>
        <taxon>Sar</taxon>
        <taxon>Rhizaria</taxon>
        <taxon>Endomyxa</taxon>
        <taxon>Phytomyxea</taxon>
        <taxon>Plasmodiophorida</taxon>
        <taxon>Plasmodiophoridae</taxon>
        <taxon>Spongospora</taxon>
    </lineage>
</organism>
<sequence length="103" mass="12106">MMWLNSSFHALFEVNPNLTNDSLLYEFEMAIIWGNWSSTRLPMTEFSQSLQSIFVFRLKRVEFVSEHLQIKAKKFRFSSSFVSLPGEVFLFFSKFASSSCVWL</sequence>
<dbReference type="EMBL" id="HACM01000341">
    <property type="protein sequence ID" value="CRZ00783.1"/>
    <property type="molecule type" value="Transcribed_RNA"/>
</dbReference>
<proteinExistence type="predicted"/>
<name>A0A0H5QFH3_9EUKA</name>
<protein>
    <submittedName>
        <fullName evidence="1">Uncharacterized protein</fullName>
    </submittedName>
</protein>